<evidence type="ECO:0000313" key="3">
    <source>
        <dbReference type="EMBL" id="MBO8435269.1"/>
    </source>
</evidence>
<dbReference type="InterPro" id="IPR009045">
    <property type="entry name" value="Zn_M74/Hedgehog-like"/>
</dbReference>
<dbReference type="PANTHER" id="PTHR34385:SF1">
    <property type="entry name" value="PEPTIDOGLYCAN L-ALANYL-D-GLUTAMATE ENDOPEPTIDASE CWLK"/>
    <property type="match status" value="1"/>
</dbReference>
<comment type="caution">
    <text evidence="3">The sequence shown here is derived from an EMBL/GenBank/DDBJ whole genome shotgun (WGS) entry which is preliminary data.</text>
</comment>
<dbReference type="GO" id="GO:0006508">
    <property type="term" value="P:proteolysis"/>
    <property type="evidence" value="ECO:0007669"/>
    <property type="project" value="InterPro"/>
</dbReference>
<feature type="signal peptide" evidence="1">
    <location>
        <begin position="1"/>
        <end position="22"/>
    </location>
</feature>
<gene>
    <name evidence="3" type="ORF">IAC55_08130</name>
</gene>
<protein>
    <submittedName>
        <fullName evidence="3">M15 family metallopeptidase</fullName>
    </submittedName>
</protein>
<dbReference type="InterPro" id="IPR052179">
    <property type="entry name" value="DD-CPase-like"/>
</dbReference>
<evidence type="ECO:0000259" key="2">
    <source>
        <dbReference type="Pfam" id="PF02557"/>
    </source>
</evidence>
<feature type="chain" id="PRO_5038702672" evidence="1">
    <location>
        <begin position="23"/>
        <end position="299"/>
    </location>
</feature>
<dbReference type="PANTHER" id="PTHR34385">
    <property type="entry name" value="D-ALANYL-D-ALANINE CARBOXYPEPTIDASE"/>
    <property type="match status" value="1"/>
</dbReference>
<evidence type="ECO:0000256" key="1">
    <source>
        <dbReference type="SAM" id="SignalP"/>
    </source>
</evidence>
<evidence type="ECO:0000313" key="4">
    <source>
        <dbReference type="Proteomes" id="UP000823611"/>
    </source>
</evidence>
<reference evidence="3" key="1">
    <citation type="submission" date="2020-10" db="EMBL/GenBank/DDBJ databases">
        <authorList>
            <person name="Gilroy R."/>
        </authorList>
    </citation>
    <scope>NUCLEOTIDE SEQUENCE</scope>
    <source>
        <strain evidence="3">F6-4510</strain>
    </source>
</reference>
<name>A0A9D9E1H9_9FIRM</name>
<keyword evidence="1" id="KW-0732">Signal</keyword>
<dbReference type="GO" id="GO:0008233">
    <property type="term" value="F:peptidase activity"/>
    <property type="evidence" value="ECO:0007669"/>
    <property type="project" value="InterPro"/>
</dbReference>
<accession>A0A9D9E1H9</accession>
<dbReference type="Proteomes" id="UP000823611">
    <property type="component" value="Unassembled WGS sequence"/>
</dbReference>
<reference evidence="3" key="2">
    <citation type="journal article" date="2021" name="PeerJ">
        <title>Extensive microbial diversity within the chicken gut microbiome revealed by metagenomics and culture.</title>
        <authorList>
            <person name="Gilroy R."/>
            <person name="Ravi A."/>
            <person name="Getino M."/>
            <person name="Pursley I."/>
            <person name="Horton D.L."/>
            <person name="Alikhan N.F."/>
            <person name="Baker D."/>
            <person name="Gharbi K."/>
            <person name="Hall N."/>
            <person name="Watson M."/>
            <person name="Adriaenssens E.M."/>
            <person name="Foster-Nyarko E."/>
            <person name="Jarju S."/>
            <person name="Secka A."/>
            <person name="Antonio M."/>
            <person name="Oren A."/>
            <person name="Chaudhuri R.R."/>
            <person name="La Ragione R."/>
            <person name="Hildebrand F."/>
            <person name="Pallen M.J."/>
        </authorList>
    </citation>
    <scope>NUCLEOTIDE SEQUENCE</scope>
    <source>
        <strain evidence="3">F6-4510</strain>
    </source>
</reference>
<dbReference type="AlphaFoldDB" id="A0A9D9E1H9"/>
<dbReference type="InterPro" id="IPR003709">
    <property type="entry name" value="VanY-like_core_dom"/>
</dbReference>
<dbReference type="EMBL" id="JADIMX010000157">
    <property type="protein sequence ID" value="MBO8435269.1"/>
    <property type="molecule type" value="Genomic_DNA"/>
</dbReference>
<dbReference type="Gene3D" id="3.30.1380.10">
    <property type="match status" value="1"/>
</dbReference>
<feature type="domain" description="D-alanyl-D-alanine carboxypeptidase-like core" evidence="2">
    <location>
        <begin position="146"/>
        <end position="267"/>
    </location>
</feature>
<dbReference type="SUPFAM" id="SSF55166">
    <property type="entry name" value="Hedgehog/DD-peptidase"/>
    <property type="match status" value="1"/>
</dbReference>
<dbReference type="Pfam" id="PF02557">
    <property type="entry name" value="VanY"/>
    <property type="match status" value="1"/>
</dbReference>
<dbReference type="InterPro" id="IPR058193">
    <property type="entry name" value="VanY/YodJ_core_dom"/>
</dbReference>
<sequence>MNKNLKKLVVSTVAVLMFSANVYGYTDDYAHRSNMSFIEKIGVMLGFNDSKNESASHDFSMYDDVYYYEADNLSRYTKFSAKNPDIAPEDVIWLVNANVDRKFYDKSQKIKDTDEDILLVNKYNYLPNNYEPENLVEISSGKFATDKTAKAFMEMQENAKSEGIEINLISAYRSIDYQKDLYKKYVKKDGKELADTYSARAGYSEHHTGRALDIASTDMSIENFGSTEASRWVNENAWKYGFIVRYTAENSYITGYKAEPWHITYVGTDIAERMKKYDIGSLEEYFVKYIDHNPYGYSA</sequence>
<dbReference type="CDD" id="cd14852">
    <property type="entry name" value="LD-carboxypeptidase"/>
    <property type="match status" value="1"/>
</dbReference>
<organism evidence="3 4">
    <name type="scientific">Candidatus Fimicola merdigallinarum</name>
    <dbReference type="NCBI Taxonomy" id="2840819"/>
    <lineage>
        <taxon>Bacteria</taxon>
        <taxon>Bacillati</taxon>
        <taxon>Bacillota</taxon>
        <taxon>Clostridia</taxon>
        <taxon>Lachnospirales</taxon>
        <taxon>Lachnospiraceae</taxon>
        <taxon>Lachnospiraceae incertae sedis</taxon>
        <taxon>Candidatus Fimicola</taxon>
    </lineage>
</organism>
<proteinExistence type="predicted"/>